<keyword evidence="5" id="KW-0175">Coiled coil</keyword>
<dbReference type="Proteomes" id="UP000027178">
    <property type="component" value="Unassembled WGS sequence"/>
</dbReference>
<organism evidence="9 10">
    <name type="scientific">Kitasatospora cheerisanensis KCTC 2395</name>
    <dbReference type="NCBI Taxonomy" id="1348663"/>
    <lineage>
        <taxon>Bacteria</taxon>
        <taxon>Bacillati</taxon>
        <taxon>Actinomycetota</taxon>
        <taxon>Actinomycetes</taxon>
        <taxon>Kitasatosporales</taxon>
        <taxon>Streptomycetaceae</taxon>
        <taxon>Kitasatospora</taxon>
    </lineage>
</organism>
<dbReference type="InterPro" id="IPR051794">
    <property type="entry name" value="PG_Endopeptidase_C40"/>
</dbReference>
<dbReference type="GO" id="GO:0008234">
    <property type="term" value="F:cysteine-type peptidase activity"/>
    <property type="evidence" value="ECO:0007669"/>
    <property type="project" value="UniProtKB-KW"/>
</dbReference>
<dbReference type="SUPFAM" id="SSF54001">
    <property type="entry name" value="Cysteine proteinases"/>
    <property type="match status" value="1"/>
</dbReference>
<keyword evidence="2" id="KW-0645">Protease</keyword>
<feature type="domain" description="NlpC/P60" evidence="8">
    <location>
        <begin position="249"/>
        <end position="365"/>
    </location>
</feature>
<evidence type="ECO:0000259" key="8">
    <source>
        <dbReference type="PROSITE" id="PS51935"/>
    </source>
</evidence>
<dbReference type="HOGENOM" id="CLU_034085_1_2_11"/>
<dbReference type="EMBL" id="JNBY01000073">
    <property type="protein sequence ID" value="KDN86394.1"/>
    <property type="molecule type" value="Genomic_DNA"/>
</dbReference>
<evidence type="ECO:0000256" key="6">
    <source>
        <dbReference type="SAM" id="MobiDB-lite"/>
    </source>
</evidence>
<keyword evidence="10" id="KW-1185">Reference proteome</keyword>
<keyword evidence="7" id="KW-0732">Signal</keyword>
<keyword evidence="4" id="KW-0788">Thiol protease</keyword>
<name>A0A066Z2C5_9ACTN</name>
<feature type="compositionally biased region" description="Basic and acidic residues" evidence="6">
    <location>
        <begin position="219"/>
        <end position="233"/>
    </location>
</feature>
<protein>
    <recommendedName>
        <fullName evidence="8">NlpC/P60 domain-containing protein</fullName>
    </recommendedName>
</protein>
<dbReference type="Pfam" id="PF00877">
    <property type="entry name" value="NLPC_P60"/>
    <property type="match status" value="1"/>
</dbReference>
<evidence type="ECO:0000313" key="10">
    <source>
        <dbReference type="Proteomes" id="UP000027178"/>
    </source>
</evidence>
<evidence type="ECO:0000256" key="1">
    <source>
        <dbReference type="ARBA" id="ARBA00007074"/>
    </source>
</evidence>
<dbReference type="InterPro" id="IPR000064">
    <property type="entry name" value="NLP_P60_dom"/>
</dbReference>
<dbReference type="PANTHER" id="PTHR47359">
    <property type="entry name" value="PEPTIDOGLYCAN DL-ENDOPEPTIDASE CWLO"/>
    <property type="match status" value="1"/>
</dbReference>
<evidence type="ECO:0000313" key="9">
    <source>
        <dbReference type="EMBL" id="KDN86394.1"/>
    </source>
</evidence>
<feature type="coiled-coil region" evidence="5">
    <location>
        <begin position="152"/>
        <end position="210"/>
    </location>
</feature>
<keyword evidence="3" id="KW-0378">Hydrolase</keyword>
<gene>
    <name evidence="9" type="ORF">KCH_22110</name>
</gene>
<comment type="caution">
    <text evidence="9">The sequence shown here is derived from an EMBL/GenBank/DDBJ whole genome shotgun (WGS) entry which is preliminary data.</text>
</comment>
<accession>A0A066Z2C5</accession>
<dbReference type="InterPro" id="IPR038765">
    <property type="entry name" value="Papain-like_cys_pep_sf"/>
</dbReference>
<feature type="coiled-coil region" evidence="5">
    <location>
        <begin position="50"/>
        <end position="105"/>
    </location>
</feature>
<dbReference type="PROSITE" id="PS51935">
    <property type="entry name" value="NLPC_P60"/>
    <property type="match status" value="1"/>
</dbReference>
<dbReference type="PANTHER" id="PTHR47359:SF3">
    <property type="entry name" value="NLP_P60 DOMAIN-CONTAINING PROTEIN-RELATED"/>
    <property type="match status" value="1"/>
</dbReference>
<evidence type="ECO:0000256" key="3">
    <source>
        <dbReference type="ARBA" id="ARBA00022801"/>
    </source>
</evidence>
<dbReference type="GO" id="GO:0006508">
    <property type="term" value="P:proteolysis"/>
    <property type="evidence" value="ECO:0007669"/>
    <property type="project" value="UniProtKB-KW"/>
</dbReference>
<feature type="signal peptide" evidence="7">
    <location>
        <begin position="1"/>
        <end position="44"/>
    </location>
</feature>
<dbReference type="Gene3D" id="6.10.250.3150">
    <property type="match status" value="1"/>
</dbReference>
<dbReference type="PATRIC" id="fig|1348663.4.peg.2138"/>
<reference evidence="9 10" key="1">
    <citation type="submission" date="2014-05" db="EMBL/GenBank/DDBJ databases">
        <title>Draft Genome Sequence of Kitasatospora cheerisanensis KCTC 2395.</title>
        <authorList>
            <person name="Nam D.H."/>
        </authorList>
    </citation>
    <scope>NUCLEOTIDE SEQUENCE [LARGE SCALE GENOMIC DNA]</scope>
    <source>
        <strain evidence="9 10">KCTC 2395</strain>
    </source>
</reference>
<feature type="region of interest" description="Disordered" evidence="6">
    <location>
        <begin position="212"/>
        <end position="233"/>
    </location>
</feature>
<sequence>MRKKESAFVASHRRPKPVGRARVSILTAAAATAVALSAQTGAHADPAPTKDQVKQQVDQLNEDAEVKTEALNASVEKQQNLQKQVSQLQDQLARQQDQVTTVQESLATIAAEQYRSGGIPQTMQLMLSSSPDTFLGQAGTLNTVGATQADLLKSFKAEQAKLDGQRKEAEQKLAELDTTTKALKAEKEDVQAKLAKAQELLNTLTQKERDELAAAEAKAASESRTQAERASRDTARADLGAVAAAPAPAGYAGAAMSAALSKLGSWYSYGAAGPSTFDCSGLMQWAYAQAGVSIPRTSQAQAGAGTSLGTNIANARPGDLIIYYGDQHHVGMYVGNGQIVHAPHTGAQVRYESATVMPINKIVRI</sequence>
<dbReference type="AlphaFoldDB" id="A0A066Z2C5"/>
<evidence type="ECO:0000256" key="2">
    <source>
        <dbReference type="ARBA" id="ARBA00022670"/>
    </source>
</evidence>
<dbReference type="Gene3D" id="3.90.1720.10">
    <property type="entry name" value="endopeptidase domain like (from Nostoc punctiforme)"/>
    <property type="match status" value="1"/>
</dbReference>
<dbReference type="eggNOG" id="COG0791">
    <property type="taxonomic scope" value="Bacteria"/>
</dbReference>
<evidence type="ECO:0000256" key="5">
    <source>
        <dbReference type="SAM" id="Coils"/>
    </source>
</evidence>
<feature type="chain" id="PRO_5001632003" description="NlpC/P60 domain-containing protein" evidence="7">
    <location>
        <begin position="45"/>
        <end position="365"/>
    </location>
</feature>
<evidence type="ECO:0000256" key="7">
    <source>
        <dbReference type="SAM" id="SignalP"/>
    </source>
</evidence>
<proteinExistence type="inferred from homology"/>
<dbReference type="eggNOG" id="COG3883">
    <property type="taxonomic scope" value="Bacteria"/>
</dbReference>
<evidence type="ECO:0000256" key="4">
    <source>
        <dbReference type="ARBA" id="ARBA00022807"/>
    </source>
</evidence>
<comment type="similarity">
    <text evidence="1">Belongs to the peptidase C40 family.</text>
</comment>